<comment type="similarity">
    <text evidence="6">Belongs to the ABC-4 integral membrane protein family.</text>
</comment>
<evidence type="ECO:0000259" key="8">
    <source>
        <dbReference type="Pfam" id="PF02687"/>
    </source>
</evidence>
<dbReference type="PANTHER" id="PTHR30572:SF4">
    <property type="entry name" value="ABC TRANSPORTER PERMEASE YTRF"/>
    <property type="match status" value="1"/>
</dbReference>
<keyword evidence="4 7" id="KW-1133">Transmembrane helix</keyword>
<feature type="domain" description="MacB-like periplasmic core" evidence="9">
    <location>
        <begin position="21"/>
        <end position="280"/>
    </location>
</feature>
<organism evidence="10 11">
    <name type="scientific">Alkaliphilus serpentinus</name>
    <dbReference type="NCBI Taxonomy" id="1482731"/>
    <lineage>
        <taxon>Bacteria</taxon>
        <taxon>Bacillati</taxon>
        <taxon>Bacillota</taxon>
        <taxon>Clostridia</taxon>
        <taxon>Peptostreptococcales</taxon>
        <taxon>Natronincolaceae</taxon>
        <taxon>Alkaliphilus</taxon>
    </lineage>
</organism>
<keyword evidence="11" id="KW-1185">Reference proteome</keyword>
<dbReference type="GO" id="GO:0022857">
    <property type="term" value="F:transmembrane transporter activity"/>
    <property type="evidence" value="ECO:0007669"/>
    <property type="project" value="TreeGrafter"/>
</dbReference>
<dbReference type="Proteomes" id="UP000465601">
    <property type="component" value="Unassembled WGS sequence"/>
</dbReference>
<dbReference type="RefSeq" id="WP_151865692.1">
    <property type="nucleotide sequence ID" value="NZ_WBZB01000020.1"/>
</dbReference>
<comment type="subcellular location">
    <subcellularLocation>
        <location evidence="1">Cell membrane</location>
        <topology evidence="1">Multi-pass membrane protein</topology>
    </subcellularLocation>
</comment>
<evidence type="ECO:0000256" key="1">
    <source>
        <dbReference type="ARBA" id="ARBA00004651"/>
    </source>
</evidence>
<keyword evidence="3 7" id="KW-0812">Transmembrane</keyword>
<name>A0A833M9N4_9FIRM</name>
<dbReference type="InterPro" id="IPR050250">
    <property type="entry name" value="Macrolide_Exporter_MacB"/>
</dbReference>
<gene>
    <name evidence="10" type="ORF">F8153_07115</name>
</gene>
<keyword evidence="5 7" id="KW-0472">Membrane</keyword>
<dbReference type="AlphaFoldDB" id="A0A833M9N4"/>
<dbReference type="OrthoDB" id="9770099at2"/>
<evidence type="ECO:0000256" key="5">
    <source>
        <dbReference type="ARBA" id="ARBA00023136"/>
    </source>
</evidence>
<evidence type="ECO:0000256" key="2">
    <source>
        <dbReference type="ARBA" id="ARBA00022475"/>
    </source>
</evidence>
<feature type="transmembrane region" description="Helical" evidence="7">
    <location>
        <begin position="352"/>
        <end position="379"/>
    </location>
</feature>
<proteinExistence type="inferred from homology"/>
<feature type="transmembrane region" description="Helical" evidence="7">
    <location>
        <begin position="305"/>
        <end position="331"/>
    </location>
</feature>
<comment type="caution">
    <text evidence="10">The sequence shown here is derived from an EMBL/GenBank/DDBJ whole genome shotgun (WGS) entry which is preliminary data.</text>
</comment>
<dbReference type="GO" id="GO:0005886">
    <property type="term" value="C:plasma membrane"/>
    <property type="evidence" value="ECO:0007669"/>
    <property type="project" value="UniProtKB-SubCell"/>
</dbReference>
<feature type="domain" description="ABC3 transporter permease C-terminal" evidence="8">
    <location>
        <begin position="309"/>
        <end position="433"/>
    </location>
</feature>
<dbReference type="InterPro" id="IPR003838">
    <property type="entry name" value="ABC3_permease_C"/>
</dbReference>
<dbReference type="InterPro" id="IPR025857">
    <property type="entry name" value="MacB_PCD"/>
</dbReference>
<evidence type="ECO:0000256" key="3">
    <source>
        <dbReference type="ARBA" id="ARBA00022692"/>
    </source>
</evidence>
<protein>
    <submittedName>
        <fullName evidence="10">ABC transporter permease</fullName>
    </submittedName>
</protein>
<sequence length="441" mass="49014">MRSIDLISMGFRNLWRRKLRTFLTVLGVIIGTTSIVIMVSLGFGMNESYMREISKMGSLHIITVTPPYMWSDSPMGGRSSQPTTLDDQSVANFSQLNGVEAVTPVLHSYFKITSGRYEAHASIKGIEPNAMKHFEFETMEGRLLEEGDTLNVVFGSHVPQTFFDSRSRGFYQGFGGEAKVDVLQDRLELTFESYDPDSKPPKPYKIKGVGILKEGDYNNDYYIFMSIHQLKKLIDENNRYQKSQGIPGGGRNQQQQGYNEIMVKVKNMKDVTRIQNEIKDMGYDAYSLTDFLESMQRTASIIQGVLGGIGAVSLLVAALGITNTMIMSIYERTREIGIMKVIGATLPNIRRLFLLEAGIIGFSGGAVGIGLSYALSYLLNSFGFKFINFFGPMGEGGRISIIPLWLSIATIVFTTVVGIISGFYPARRAMKLSALEAIKTE</sequence>
<feature type="transmembrane region" description="Helical" evidence="7">
    <location>
        <begin position="21"/>
        <end position="45"/>
    </location>
</feature>
<evidence type="ECO:0000256" key="4">
    <source>
        <dbReference type="ARBA" id="ARBA00022989"/>
    </source>
</evidence>
<feature type="transmembrane region" description="Helical" evidence="7">
    <location>
        <begin position="399"/>
        <end position="424"/>
    </location>
</feature>
<accession>A0A833M9N4</accession>
<evidence type="ECO:0000313" key="10">
    <source>
        <dbReference type="EMBL" id="KAB3530317.1"/>
    </source>
</evidence>
<dbReference type="EMBL" id="WBZB01000020">
    <property type="protein sequence ID" value="KAB3530317.1"/>
    <property type="molecule type" value="Genomic_DNA"/>
</dbReference>
<dbReference type="Pfam" id="PF02687">
    <property type="entry name" value="FtsX"/>
    <property type="match status" value="1"/>
</dbReference>
<dbReference type="Pfam" id="PF12704">
    <property type="entry name" value="MacB_PCD"/>
    <property type="match status" value="1"/>
</dbReference>
<evidence type="ECO:0000256" key="7">
    <source>
        <dbReference type="SAM" id="Phobius"/>
    </source>
</evidence>
<evidence type="ECO:0000313" key="11">
    <source>
        <dbReference type="Proteomes" id="UP000465601"/>
    </source>
</evidence>
<keyword evidence="2" id="KW-1003">Cell membrane</keyword>
<evidence type="ECO:0000259" key="9">
    <source>
        <dbReference type="Pfam" id="PF12704"/>
    </source>
</evidence>
<reference evidence="10 11" key="1">
    <citation type="submission" date="2019-10" db="EMBL/GenBank/DDBJ databases">
        <title>Alkaliphilus serpentinus sp. nov. and Alkaliphilus pronyensis sp. nov., two novel anaerobic alkaliphilic species isolated from the serpentinized-hosted hydrothermal field of the Prony Bay (New Caledonia).</title>
        <authorList>
            <person name="Postec A."/>
        </authorList>
    </citation>
    <scope>NUCLEOTIDE SEQUENCE [LARGE SCALE GENOMIC DNA]</scope>
    <source>
        <strain evidence="10 11">LacT</strain>
    </source>
</reference>
<dbReference type="PANTHER" id="PTHR30572">
    <property type="entry name" value="MEMBRANE COMPONENT OF TRANSPORTER-RELATED"/>
    <property type="match status" value="1"/>
</dbReference>
<evidence type="ECO:0000256" key="6">
    <source>
        <dbReference type="ARBA" id="ARBA00038076"/>
    </source>
</evidence>